<comment type="caution">
    <text evidence="3">The sequence shown here is derived from an EMBL/GenBank/DDBJ whole genome shotgun (WGS) entry which is preliminary data.</text>
</comment>
<dbReference type="Proteomes" id="UP001335729">
    <property type="component" value="Unassembled WGS sequence"/>
</dbReference>
<evidence type="ECO:0000313" key="3">
    <source>
        <dbReference type="EMBL" id="MEE4021875.1"/>
    </source>
</evidence>
<evidence type="ECO:0000256" key="1">
    <source>
        <dbReference type="SAM" id="MobiDB-lite"/>
    </source>
</evidence>
<name>A0ABU7MNI8_9ACTN</name>
<keyword evidence="2" id="KW-0812">Transmembrane</keyword>
<organism evidence="3 4">
    <name type="scientific">Gordonia prachuapensis</name>
    <dbReference type="NCBI Taxonomy" id="3115651"/>
    <lineage>
        <taxon>Bacteria</taxon>
        <taxon>Bacillati</taxon>
        <taxon>Actinomycetota</taxon>
        <taxon>Actinomycetes</taxon>
        <taxon>Mycobacteriales</taxon>
        <taxon>Gordoniaceae</taxon>
        <taxon>Gordonia</taxon>
    </lineage>
</organism>
<protein>
    <submittedName>
        <fullName evidence="3">Uncharacterized protein</fullName>
    </submittedName>
</protein>
<dbReference type="EMBL" id="JAZDUE010000001">
    <property type="protein sequence ID" value="MEE4021875.1"/>
    <property type="molecule type" value="Genomic_DNA"/>
</dbReference>
<evidence type="ECO:0000256" key="2">
    <source>
        <dbReference type="SAM" id="Phobius"/>
    </source>
</evidence>
<feature type="region of interest" description="Disordered" evidence="1">
    <location>
        <begin position="1"/>
        <end position="33"/>
    </location>
</feature>
<keyword evidence="2" id="KW-0472">Membrane</keyword>
<evidence type="ECO:0000313" key="4">
    <source>
        <dbReference type="Proteomes" id="UP001335729"/>
    </source>
</evidence>
<keyword evidence="2" id="KW-1133">Transmembrane helix</keyword>
<dbReference type="RefSeq" id="WP_330503174.1">
    <property type="nucleotide sequence ID" value="NZ_JAZDUE010000001.1"/>
</dbReference>
<gene>
    <name evidence="3" type="ORF">V1Y59_02200</name>
</gene>
<accession>A0ABU7MNI8</accession>
<feature type="transmembrane region" description="Helical" evidence="2">
    <location>
        <begin position="39"/>
        <end position="61"/>
    </location>
</feature>
<keyword evidence="4" id="KW-1185">Reference proteome</keyword>
<proteinExistence type="predicted"/>
<reference evidence="3 4" key="1">
    <citation type="submission" date="2024-01" db="EMBL/GenBank/DDBJ databases">
        <title>Draft genome sequence of Gordonia sp. PKS22-38.</title>
        <authorList>
            <person name="Suphannarot A."/>
            <person name="Mingma R."/>
        </authorList>
    </citation>
    <scope>NUCLEOTIDE SEQUENCE [LARGE SCALE GENOMIC DNA]</scope>
    <source>
        <strain evidence="3 4">PKS22-38</strain>
    </source>
</reference>
<sequence>MAVIESPNAISTDSSEDGASQDRARHTDPAHIDNPATGLLWRSAVMMLCLAAVVVLAATGWW</sequence>
<feature type="compositionally biased region" description="Basic and acidic residues" evidence="1">
    <location>
        <begin position="20"/>
        <end position="31"/>
    </location>
</feature>